<dbReference type="Pfam" id="PF13577">
    <property type="entry name" value="SnoaL_4"/>
    <property type="match status" value="1"/>
</dbReference>
<evidence type="ECO:0000259" key="2">
    <source>
        <dbReference type="Pfam" id="PF13577"/>
    </source>
</evidence>
<gene>
    <name evidence="3" type="ORF">HETSPECPRED_000672</name>
</gene>
<evidence type="ECO:0000256" key="1">
    <source>
        <dbReference type="SAM" id="SignalP"/>
    </source>
</evidence>
<dbReference type="InterPro" id="IPR037401">
    <property type="entry name" value="SnoaL-like"/>
</dbReference>
<dbReference type="Proteomes" id="UP000664521">
    <property type="component" value="Unassembled WGS sequence"/>
</dbReference>
<sequence>MRSFASPLAAFLALSVLVNGTIAQGNSSSDAVGASPVFSDVPPVGVADPYVIAAITQKLALYDIAIDTKNFSALSGTFTTDVAPNVALVPIKGLAAYEAFLQADLAGKRTKHTTDTVFVSNIEPYTAQSISYSDAVYFGRGSALGQQFTFYERFDDVWSKDKVDGSWKISERSLIFFGVAGNRTALSAEQVEGLIKAGLLLP</sequence>
<dbReference type="SUPFAM" id="SSF54427">
    <property type="entry name" value="NTF2-like"/>
    <property type="match status" value="1"/>
</dbReference>
<protein>
    <recommendedName>
        <fullName evidence="2">SnoaL-like domain-containing protein</fullName>
    </recommendedName>
</protein>
<dbReference type="EMBL" id="CAJPDS010000105">
    <property type="protein sequence ID" value="CAF9937827.1"/>
    <property type="molecule type" value="Genomic_DNA"/>
</dbReference>
<feature type="signal peptide" evidence="1">
    <location>
        <begin position="1"/>
        <end position="23"/>
    </location>
</feature>
<keyword evidence="1" id="KW-0732">Signal</keyword>
<feature type="chain" id="PRO_5034487003" description="SnoaL-like domain-containing protein" evidence="1">
    <location>
        <begin position="24"/>
        <end position="202"/>
    </location>
</feature>
<name>A0A8H3G6Q7_9LECA</name>
<dbReference type="Gene3D" id="3.10.450.50">
    <property type="match status" value="1"/>
</dbReference>
<evidence type="ECO:0000313" key="4">
    <source>
        <dbReference type="Proteomes" id="UP000664521"/>
    </source>
</evidence>
<feature type="domain" description="SnoaL-like" evidence="2">
    <location>
        <begin position="52"/>
        <end position="172"/>
    </location>
</feature>
<dbReference type="OrthoDB" id="2148716at2759"/>
<proteinExistence type="predicted"/>
<keyword evidence="4" id="KW-1185">Reference proteome</keyword>
<dbReference type="InterPro" id="IPR032710">
    <property type="entry name" value="NTF2-like_dom_sf"/>
</dbReference>
<accession>A0A8H3G6Q7</accession>
<evidence type="ECO:0000313" key="3">
    <source>
        <dbReference type="EMBL" id="CAF9937827.1"/>
    </source>
</evidence>
<organism evidence="3 4">
    <name type="scientific">Heterodermia speciosa</name>
    <dbReference type="NCBI Taxonomy" id="116794"/>
    <lineage>
        <taxon>Eukaryota</taxon>
        <taxon>Fungi</taxon>
        <taxon>Dikarya</taxon>
        <taxon>Ascomycota</taxon>
        <taxon>Pezizomycotina</taxon>
        <taxon>Lecanoromycetes</taxon>
        <taxon>OSLEUM clade</taxon>
        <taxon>Lecanoromycetidae</taxon>
        <taxon>Caliciales</taxon>
        <taxon>Physciaceae</taxon>
        <taxon>Heterodermia</taxon>
    </lineage>
</organism>
<dbReference type="AlphaFoldDB" id="A0A8H3G6Q7"/>
<comment type="caution">
    <text evidence="3">The sequence shown here is derived from an EMBL/GenBank/DDBJ whole genome shotgun (WGS) entry which is preliminary data.</text>
</comment>
<reference evidence="3" key="1">
    <citation type="submission" date="2021-03" db="EMBL/GenBank/DDBJ databases">
        <authorList>
            <person name="Tagirdzhanova G."/>
        </authorList>
    </citation>
    <scope>NUCLEOTIDE SEQUENCE</scope>
</reference>